<sequence>MDKINELKFERGKIVDKLRKLKDKAEEKKLSSDDLTKFRNLESEFDDLSSRIKILEKDIDVNKSKANDDIKNKKGNERDDDEFKDAYFKYLRRGRGDLSREERVTLNTQTGSEGGFLAPTTTENRIIEKLKDSNFMWRKARIEQTASDKNIPTSGNKPQFGWIDELGSYPVTDSDFGQNTIGAWKVGGILKVSEELLFDNTYNLENRLMTDFNDAARDKSETGFVVGDGVKKPRGLTLDAQVGHTAAAVDAVTFDEIIRLKHSLRTPYRKRASFILNDNSALALALLKNNDGQYIWRESITAGEPDRLLGRPVEYSENMADMAADAKPIAFGDISYYTIYIRRGILIQRLNEKYADTGEIGFKTHMRVDGALELPEAVQVLQMASV</sequence>
<protein>
    <submittedName>
        <fullName evidence="3">Phage major capsid protein, HK97 family</fullName>
    </submittedName>
</protein>
<dbReference type="SUPFAM" id="SSF56563">
    <property type="entry name" value="Major capsid protein gp5"/>
    <property type="match status" value="1"/>
</dbReference>
<dbReference type="NCBIfam" id="TIGR01554">
    <property type="entry name" value="major_cap_HK97"/>
    <property type="match status" value="1"/>
</dbReference>
<accession>A0A1I4LS70</accession>
<evidence type="ECO:0000313" key="4">
    <source>
        <dbReference type="Proteomes" id="UP000199006"/>
    </source>
</evidence>
<dbReference type="AlphaFoldDB" id="A0A1I4LS70"/>
<evidence type="ECO:0000256" key="1">
    <source>
        <dbReference type="ARBA" id="ARBA00004328"/>
    </source>
</evidence>
<dbReference type="Gene3D" id="3.30.2400.10">
    <property type="entry name" value="Major capsid protein gp5"/>
    <property type="match status" value="1"/>
</dbReference>
<dbReference type="Gene3D" id="3.30.2320.10">
    <property type="entry name" value="hypothetical protein PF0899 domain"/>
    <property type="match status" value="1"/>
</dbReference>
<dbReference type="Pfam" id="PF05065">
    <property type="entry name" value="Phage_capsid"/>
    <property type="match status" value="1"/>
</dbReference>
<name>A0A1I4LS70_9FIRM</name>
<dbReference type="RefSeq" id="WP_177181440.1">
    <property type="nucleotide sequence ID" value="NZ_FOTI01000043.1"/>
</dbReference>
<evidence type="ECO:0000259" key="2">
    <source>
        <dbReference type="Pfam" id="PF05065"/>
    </source>
</evidence>
<comment type="subcellular location">
    <subcellularLocation>
        <location evidence="1">Virion</location>
    </subcellularLocation>
</comment>
<reference evidence="3 4" key="1">
    <citation type="submission" date="2016-10" db="EMBL/GenBank/DDBJ databases">
        <authorList>
            <person name="de Groot N.N."/>
        </authorList>
    </citation>
    <scope>NUCLEOTIDE SEQUENCE [LARGE SCALE GENOMIC DNA]</scope>
    <source>
        <strain evidence="3 4">ATCC 51327</strain>
    </source>
</reference>
<proteinExistence type="predicted"/>
<dbReference type="InterPro" id="IPR024455">
    <property type="entry name" value="Phage_capsid"/>
</dbReference>
<organism evidence="3 4">
    <name type="scientific">Halanaerobium salsuginis</name>
    <dbReference type="NCBI Taxonomy" id="29563"/>
    <lineage>
        <taxon>Bacteria</taxon>
        <taxon>Bacillati</taxon>
        <taxon>Bacillota</taxon>
        <taxon>Clostridia</taxon>
        <taxon>Halanaerobiales</taxon>
        <taxon>Halanaerobiaceae</taxon>
        <taxon>Halanaerobium</taxon>
    </lineage>
</organism>
<keyword evidence="4" id="KW-1185">Reference proteome</keyword>
<feature type="domain" description="Phage capsid-like C-terminal" evidence="2">
    <location>
        <begin position="114"/>
        <end position="382"/>
    </location>
</feature>
<dbReference type="EMBL" id="FOTI01000043">
    <property type="protein sequence ID" value="SFL93938.1"/>
    <property type="molecule type" value="Genomic_DNA"/>
</dbReference>
<dbReference type="STRING" id="29563.SAMN02983006_02399"/>
<evidence type="ECO:0000313" key="3">
    <source>
        <dbReference type="EMBL" id="SFL93938.1"/>
    </source>
</evidence>
<dbReference type="Proteomes" id="UP000199006">
    <property type="component" value="Unassembled WGS sequence"/>
</dbReference>
<gene>
    <name evidence="3" type="ORF">SAMN02983006_02399</name>
</gene>
<dbReference type="InterPro" id="IPR054612">
    <property type="entry name" value="Phage_capsid-like_C"/>
</dbReference>